<evidence type="ECO:0000256" key="4">
    <source>
        <dbReference type="ARBA" id="ARBA00022723"/>
    </source>
</evidence>
<evidence type="ECO:0000313" key="16">
    <source>
        <dbReference type="Proteomes" id="UP001217089"/>
    </source>
</evidence>
<feature type="compositionally biased region" description="Polar residues" evidence="14">
    <location>
        <begin position="80"/>
        <end position="100"/>
    </location>
</feature>
<evidence type="ECO:0000256" key="2">
    <source>
        <dbReference type="ARBA" id="ARBA00010501"/>
    </source>
</evidence>
<feature type="region of interest" description="Disordered" evidence="14">
    <location>
        <begin position="78"/>
        <end position="100"/>
    </location>
</feature>
<dbReference type="InterPro" id="IPR006545">
    <property type="entry name" value="EYA_dom"/>
</dbReference>
<dbReference type="EC" id="3.1.3.48" evidence="13"/>
<dbReference type="Proteomes" id="UP001217089">
    <property type="component" value="Unassembled WGS sequence"/>
</dbReference>
<keyword evidence="9" id="KW-0010">Activator</keyword>
<keyword evidence="6 13" id="KW-0460">Magnesium</keyword>
<evidence type="ECO:0000256" key="13">
    <source>
        <dbReference type="RuleBase" id="RU362036"/>
    </source>
</evidence>
<dbReference type="InterPro" id="IPR028472">
    <property type="entry name" value="EYA"/>
</dbReference>
<feature type="region of interest" description="Disordered" evidence="14">
    <location>
        <begin position="1"/>
        <end position="58"/>
    </location>
</feature>
<keyword evidence="3" id="KW-0217">Developmental protein</keyword>
<dbReference type="EMBL" id="JARBDR010000813">
    <property type="protein sequence ID" value="KAJ8306475.1"/>
    <property type="molecule type" value="Genomic_DNA"/>
</dbReference>
<accession>A0ABQ9ESA3</accession>
<comment type="cofactor">
    <cofactor evidence="13">
        <name>Mg(2+)</name>
        <dbReference type="ChEBI" id="CHEBI:18420"/>
    </cofactor>
    <text evidence="13">Binds 1 Mg(2+) ion per subunit.</text>
</comment>
<gene>
    <name evidence="15" type="ORF">KUTeg_017020</name>
</gene>
<feature type="compositionally biased region" description="Polar residues" evidence="14">
    <location>
        <begin position="15"/>
        <end position="38"/>
    </location>
</feature>
<dbReference type="InterPro" id="IPR038102">
    <property type="entry name" value="EYA_dom_sf"/>
</dbReference>
<dbReference type="CDD" id="cd02601">
    <property type="entry name" value="HAD_Eya"/>
    <property type="match status" value="1"/>
</dbReference>
<evidence type="ECO:0000256" key="11">
    <source>
        <dbReference type="ARBA" id="ARBA00023242"/>
    </source>
</evidence>
<name>A0ABQ9ESA3_TEGGR</name>
<keyword evidence="8 13" id="KW-0805">Transcription regulation</keyword>
<comment type="catalytic activity">
    <reaction evidence="12 13">
        <text>O-phospho-L-tyrosyl-[protein] + H2O = L-tyrosyl-[protein] + phosphate</text>
        <dbReference type="Rhea" id="RHEA:10684"/>
        <dbReference type="Rhea" id="RHEA-COMP:10136"/>
        <dbReference type="Rhea" id="RHEA-COMP:20101"/>
        <dbReference type="ChEBI" id="CHEBI:15377"/>
        <dbReference type="ChEBI" id="CHEBI:43474"/>
        <dbReference type="ChEBI" id="CHEBI:46858"/>
        <dbReference type="ChEBI" id="CHEBI:61978"/>
        <dbReference type="EC" id="3.1.3.48"/>
    </reaction>
</comment>
<evidence type="ECO:0000256" key="10">
    <source>
        <dbReference type="ARBA" id="ARBA00023163"/>
    </source>
</evidence>
<dbReference type="PANTHER" id="PTHR10190:SF16">
    <property type="entry name" value="DEVELOPMENTAL PROTEIN EYES ABSENT"/>
    <property type="match status" value="1"/>
</dbReference>
<comment type="similarity">
    <text evidence="2 13">Belongs to the HAD-like hydrolase superfamily. EYA family.</text>
</comment>
<evidence type="ECO:0000256" key="14">
    <source>
        <dbReference type="SAM" id="MobiDB-lite"/>
    </source>
</evidence>
<dbReference type="PANTHER" id="PTHR10190">
    <property type="entry name" value="EYES ABSENT"/>
    <property type="match status" value="1"/>
</dbReference>
<evidence type="ECO:0000313" key="15">
    <source>
        <dbReference type="EMBL" id="KAJ8306475.1"/>
    </source>
</evidence>
<feature type="compositionally biased region" description="Polar residues" evidence="14">
    <location>
        <begin position="265"/>
        <end position="275"/>
    </location>
</feature>
<evidence type="ECO:0000256" key="7">
    <source>
        <dbReference type="ARBA" id="ARBA00022912"/>
    </source>
</evidence>
<evidence type="ECO:0000256" key="5">
    <source>
        <dbReference type="ARBA" id="ARBA00022801"/>
    </source>
</evidence>
<evidence type="ECO:0000256" key="8">
    <source>
        <dbReference type="ARBA" id="ARBA00023015"/>
    </source>
</evidence>
<protein>
    <recommendedName>
        <fullName evidence="13">Eyes absent homolog</fullName>
        <ecNumber evidence="13">3.1.3.48</ecNumber>
    </recommendedName>
</protein>
<dbReference type="NCBIfam" id="TIGR01658">
    <property type="entry name" value="EYA-cons_domain"/>
    <property type="match status" value="1"/>
</dbReference>
<feature type="region of interest" description="Disordered" evidence="14">
    <location>
        <begin position="254"/>
        <end position="312"/>
    </location>
</feature>
<keyword evidence="4 13" id="KW-0479">Metal-binding</keyword>
<keyword evidence="11" id="KW-0539">Nucleus</keyword>
<proteinExistence type="inferred from homology"/>
<evidence type="ECO:0000256" key="12">
    <source>
        <dbReference type="ARBA" id="ARBA00051722"/>
    </source>
</evidence>
<organism evidence="15 16">
    <name type="scientific">Tegillarca granosa</name>
    <name type="common">Malaysian cockle</name>
    <name type="synonym">Anadara granosa</name>
    <dbReference type="NCBI Taxonomy" id="220873"/>
    <lineage>
        <taxon>Eukaryota</taxon>
        <taxon>Metazoa</taxon>
        <taxon>Spiralia</taxon>
        <taxon>Lophotrochozoa</taxon>
        <taxon>Mollusca</taxon>
        <taxon>Bivalvia</taxon>
        <taxon>Autobranchia</taxon>
        <taxon>Pteriomorphia</taxon>
        <taxon>Arcoida</taxon>
        <taxon>Arcoidea</taxon>
        <taxon>Arcidae</taxon>
        <taxon>Tegillarca</taxon>
    </lineage>
</organism>
<keyword evidence="5 13" id="KW-0378">Hydrolase</keyword>
<keyword evidence="16" id="KW-1185">Reference proteome</keyword>
<sequence>MYPCKVPDLRPLSESPDTLHSNSSSPLNQTSVLESSVSLTPNGTLDGGLGNLTTSDGSQFSSTDSWVMSAVTSPVIVKSEPSSIPSPADSPFTSTSGTTETLENFQGDLSKTTTEIENSNLENFFNSTTAVTVLSNITTTQTSTDLSTIVTTPQTTATTANMNAYLGVGGQGFQSAGFYNTPTGQSTYGVMSGYPVTDCTGSASYTTQQALDGYSYNYPGGNPYYNYLPSSTNSSTPGPNTTYQLVDLPTSSPAAVSVSHRNGVAESQYNAQIASPSPPIRDGTKSRTNRSRPGRRQNPSPGPESDLERVFDPPSSVSLGLRMEEMIFNLADTHLFFNDLEECDQVHIDDVSSDDNGQDLSTYNFAADGFHAAATNPNILAGMRGGVDWMRKLAFRYRRIKEIYNSYRNNVGGLIGPQKRDQWLQLRQEIETMTDNWLTLALKSLSIINSRSNCVNVLVTTTQLVPALAKVLLYGLGGVFSIENVYSATKIGKDSCFDRIVARFGRKCTYVVVGDGRDEEQASKQMNWPFWRVTNHSDLAALHHALELNYL</sequence>
<evidence type="ECO:0000256" key="3">
    <source>
        <dbReference type="ARBA" id="ARBA00022473"/>
    </source>
</evidence>
<evidence type="ECO:0000256" key="1">
    <source>
        <dbReference type="ARBA" id="ARBA00004123"/>
    </source>
</evidence>
<dbReference type="Gene3D" id="3.40.50.12350">
    <property type="match status" value="1"/>
</dbReference>
<comment type="subcellular location">
    <subcellularLocation>
        <location evidence="1">Nucleus</location>
    </subcellularLocation>
</comment>
<evidence type="ECO:0000256" key="6">
    <source>
        <dbReference type="ARBA" id="ARBA00022842"/>
    </source>
</evidence>
<evidence type="ECO:0000256" key="9">
    <source>
        <dbReference type="ARBA" id="ARBA00023159"/>
    </source>
</evidence>
<reference evidence="15 16" key="1">
    <citation type="submission" date="2022-12" db="EMBL/GenBank/DDBJ databases">
        <title>Chromosome-level genome of Tegillarca granosa.</title>
        <authorList>
            <person name="Kim J."/>
        </authorList>
    </citation>
    <scope>NUCLEOTIDE SEQUENCE [LARGE SCALE GENOMIC DNA]</scope>
    <source>
        <strain evidence="15">Teg-2019</strain>
        <tissue evidence="15">Adductor muscle</tissue>
    </source>
</reference>
<comment type="caution">
    <text evidence="15">The sequence shown here is derived from an EMBL/GenBank/DDBJ whole genome shotgun (WGS) entry which is preliminary data.</text>
</comment>
<dbReference type="InterPro" id="IPR042577">
    <property type="entry name" value="EYA_dom_metazoan"/>
</dbReference>
<keyword evidence="10" id="KW-0804">Transcription</keyword>
<keyword evidence="7 13" id="KW-0904">Protein phosphatase</keyword>